<dbReference type="AlphaFoldDB" id="K9W683"/>
<evidence type="ECO:0000313" key="2">
    <source>
        <dbReference type="EMBL" id="AFZ15686.1"/>
    </source>
</evidence>
<keyword evidence="2" id="KW-0614">Plasmid</keyword>
<geneLocation type="plasmid" evidence="2 3">
    <name>pCRI9333.05</name>
</geneLocation>
<gene>
    <name evidence="2" type="ORF">Cri9333_4929</name>
</gene>
<dbReference type="InterPro" id="IPR001304">
    <property type="entry name" value="C-type_lectin-like"/>
</dbReference>
<organism evidence="2 3">
    <name type="scientific">Crinalium epipsammum PCC 9333</name>
    <dbReference type="NCBI Taxonomy" id="1173022"/>
    <lineage>
        <taxon>Bacteria</taxon>
        <taxon>Bacillati</taxon>
        <taxon>Cyanobacteriota</taxon>
        <taxon>Cyanophyceae</taxon>
        <taxon>Gomontiellales</taxon>
        <taxon>Gomontiellaceae</taxon>
        <taxon>Crinalium</taxon>
    </lineage>
</organism>
<dbReference type="PANTHER" id="PTHR22803">
    <property type="entry name" value="MANNOSE, PHOSPHOLIPASE, LECTIN RECEPTOR RELATED"/>
    <property type="match status" value="1"/>
</dbReference>
<dbReference type="InterPro" id="IPR016187">
    <property type="entry name" value="CTDL_fold"/>
</dbReference>
<dbReference type="Gene3D" id="3.10.100.10">
    <property type="entry name" value="Mannose-Binding Protein A, subunit A"/>
    <property type="match status" value="1"/>
</dbReference>
<keyword evidence="2" id="KW-0430">Lectin</keyword>
<evidence type="ECO:0000259" key="1">
    <source>
        <dbReference type="PROSITE" id="PS50041"/>
    </source>
</evidence>
<sequence>MATTMSALTQAVITATLYLTSVMLGMPSINMSGIHFQTPAAKAAEEYKGPVVGPFPENNGYYAQFSGEPFKSMSWNEARKYAETLQITRNGKIHKGFLATPNTPTENDFIKNALRPNEDWIGMYQAPGAKSPGHNWKLLNQRSVTWQGWAAGEPDDQKNGVPTRCTLVNFFNGVTFTTNGDSSSFTLNRNPQLETGCENCGMMRADGTWKDKECKKHGNGFIVEFRKL</sequence>
<reference evidence="2 3" key="1">
    <citation type="submission" date="2012-06" db="EMBL/GenBank/DDBJ databases">
        <title>Finished plasmid 5 of genome of Crinalium epipsammum PCC 9333.</title>
        <authorList>
            <consortium name="US DOE Joint Genome Institute"/>
            <person name="Gugger M."/>
            <person name="Coursin T."/>
            <person name="Rippka R."/>
            <person name="Tandeau De Marsac N."/>
            <person name="Huntemann M."/>
            <person name="Wei C.-L."/>
            <person name="Han J."/>
            <person name="Detter J.C."/>
            <person name="Han C."/>
            <person name="Tapia R."/>
            <person name="Davenport K."/>
            <person name="Daligault H."/>
            <person name="Erkkila T."/>
            <person name="Gu W."/>
            <person name="Munk A.C.C."/>
            <person name="Teshima H."/>
            <person name="Xu Y."/>
            <person name="Chain P."/>
            <person name="Chen A."/>
            <person name="Krypides N."/>
            <person name="Mavromatis K."/>
            <person name="Markowitz V."/>
            <person name="Szeto E."/>
            <person name="Ivanova N."/>
            <person name="Mikhailova N."/>
            <person name="Ovchinnikova G."/>
            <person name="Pagani I."/>
            <person name="Pati A."/>
            <person name="Goodwin L."/>
            <person name="Peters L."/>
            <person name="Pitluck S."/>
            <person name="Woyke T."/>
            <person name="Kerfeld C."/>
        </authorList>
    </citation>
    <scope>NUCLEOTIDE SEQUENCE [LARGE SCALE GENOMIC DNA]</scope>
    <source>
        <strain evidence="2 3">PCC 9333</strain>
        <plasmid evidence="3">Plasmid pCRI9333.05</plasmid>
    </source>
</reference>
<dbReference type="RefSeq" id="WP_015180066.1">
    <property type="nucleotide sequence ID" value="NC_019736.1"/>
</dbReference>
<dbReference type="PROSITE" id="PS50041">
    <property type="entry name" value="C_TYPE_LECTIN_2"/>
    <property type="match status" value="1"/>
</dbReference>
<name>K9W683_9CYAN</name>
<dbReference type="InterPro" id="IPR050111">
    <property type="entry name" value="C-type_lectin/snaclec_domain"/>
</dbReference>
<dbReference type="HOGENOM" id="CLU_1213164_0_0_3"/>
<proteinExistence type="predicted"/>
<evidence type="ECO:0000313" key="3">
    <source>
        <dbReference type="Proteomes" id="UP000010472"/>
    </source>
</evidence>
<dbReference type="InterPro" id="IPR016186">
    <property type="entry name" value="C-type_lectin-like/link_sf"/>
</dbReference>
<protein>
    <submittedName>
        <fullName evidence="2">C-type lectin domain protein</fullName>
    </submittedName>
</protein>
<feature type="domain" description="C-type lectin" evidence="1">
    <location>
        <begin position="61"/>
        <end position="216"/>
    </location>
</feature>
<accession>K9W683</accession>
<dbReference type="GO" id="GO:0030246">
    <property type="term" value="F:carbohydrate binding"/>
    <property type="evidence" value="ECO:0007669"/>
    <property type="project" value="UniProtKB-KW"/>
</dbReference>
<dbReference type="Proteomes" id="UP000010472">
    <property type="component" value="Plasmid pCRI9333.05"/>
</dbReference>
<dbReference type="SUPFAM" id="SSF56436">
    <property type="entry name" value="C-type lectin-like"/>
    <property type="match status" value="1"/>
</dbReference>
<keyword evidence="3" id="KW-1185">Reference proteome</keyword>
<dbReference type="EMBL" id="CP003625">
    <property type="protein sequence ID" value="AFZ15686.1"/>
    <property type="molecule type" value="Genomic_DNA"/>
</dbReference>
<dbReference type="KEGG" id="cep:Cri9333_4929"/>
<dbReference type="SMART" id="SM00034">
    <property type="entry name" value="CLECT"/>
    <property type="match status" value="1"/>
</dbReference>